<name>A0A3R7PXV4_PENVA</name>
<evidence type="ECO:0000313" key="2">
    <source>
        <dbReference type="EMBL" id="ROT80504.1"/>
    </source>
</evidence>
<dbReference type="Proteomes" id="UP000283509">
    <property type="component" value="Unassembled WGS sequence"/>
</dbReference>
<accession>A0A3R7PXV4</accession>
<reference evidence="2 3" key="1">
    <citation type="submission" date="2018-04" db="EMBL/GenBank/DDBJ databases">
        <authorList>
            <person name="Zhang X."/>
            <person name="Yuan J."/>
            <person name="Li F."/>
            <person name="Xiang J."/>
        </authorList>
    </citation>
    <scope>NUCLEOTIDE SEQUENCE [LARGE SCALE GENOMIC DNA]</scope>
    <source>
        <tissue evidence="2">Muscle</tissue>
    </source>
</reference>
<evidence type="ECO:0000313" key="3">
    <source>
        <dbReference type="Proteomes" id="UP000283509"/>
    </source>
</evidence>
<reference evidence="2 3" key="2">
    <citation type="submission" date="2019-01" db="EMBL/GenBank/DDBJ databases">
        <title>The decoding of complex shrimp genome reveals the adaptation for benthos swimmer, frequently molting mechanism and breeding impact on genome.</title>
        <authorList>
            <person name="Sun Y."/>
            <person name="Gao Y."/>
            <person name="Yu Y."/>
        </authorList>
    </citation>
    <scope>NUCLEOTIDE SEQUENCE [LARGE SCALE GENOMIC DNA]</scope>
    <source>
        <tissue evidence="2">Muscle</tissue>
    </source>
</reference>
<protein>
    <submittedName>
        <fullName evidence="2">Uncharacterized protein</fullName>
    </submittedName>
</protein>
<dbReference type="OrthoDB" id="1112980at2759"/>
<keyword evidence="3" id="KW-1185">Reference proteome</keyword>
<proteinExistence type="predicted"/>
<evidence type="ECO:0000256" key="1">
    <source>
        <dbReference type="SAM" id="MobiDB-lite"/>
    </source>
</evidence>
<gene>
    <name evidence="2" type="ORF">C7M84_000740</name>
</gene>
<comment type="caution">
    <text evidence="2">The sequence shown here is derived from an EMBL/GenBank/DDBJ whole genome shotgun (WGS) entry which is preliminary data.</text>
</comment>
<organism evidence="2 3">
    <name type="scientific">Penaeus vannamei</name>
    <name type="common">Whiteleg shrimp</name>
    <name type="synonym">Litopenaeus vannamei</name>
    <dbReference type="NCBI Taxonomy" id="6689"/>
    <lineage>
        <taxon>Eukaryota</taxon>
        <taxon>Metazoa</taxon>
        <taxon>Ecdysozoa</taxon>
        <taxon>Arthropoda</taxon>
        <taxon>Crustacea</taxon>
        <taxon>Multicrustacea</taxon>
        <taxon>Malacostraca</taxon>
        <taxon>Eumalacostraca</taxon>
        <taxon>Eucarida</taxon>
        <taxon>Decapoda</taxon>
        <taxon>Dendrobranchiata</taxon>
        <taxon>Penaeoidea</taxon>
        <taxon>Penaeidae</taxon>
        <taxon>Penaeus</taxon>
    </lineage>
</organism>
<dbReference type="AlphaFoldDB" id="A0A3R7PXV4"/>
<dbReference type="EMBL" id="QCYY01001113">
    <property type="protein sequence ID" value="ROT80504.1"/>
    <property type="molecule type" value="Genomic_DNA"/>
</dbReference>
<feature type="region of interest" description="Disordered" evidence="1">
    <location>
        <begin position="1"/>
        <end position="106"/>
    </location>
</feature>
<sequence length="106" mass="11548">MDKERTSSPPSKNSSKELLRVTGDGSSKAVIQSLFRPTPRKAGDRPHTFKTRSLDAVCRWRATPSSSSSPRGGGPARARSSQERRGSRSKSSSPRLTVAGLPRHIY</sequence>